<protein>
    <submittedName>
        <fullName evidence="2">Uncharacterized protein</fullName>
    </submittedName>
</protein>
<evidence type="ECO:0000313" key="3">
    <source>
        <dbReference type="Proteomes" id="UP000220828"/>
    </source>
</evidence>
<feature type="compositionally biased region" description="Basic and acidic residues" evidence="1">
    <location>
        <begin position="1"/>
        <end position="10"/>
    </location>
</feature>
<organism evidence="2 3">
    <name type="scientific">Flavobacterium branchiophilum</name>
    <dbReference type="NCBI Taxonomy" id="55197"/>
    <lineage>
        <taxon>Bacteria</taxon>
        <taxon>Pseudomonadati</taxon>
        <taxon>Bacteroidota</taxon>
        <taxon>Flavobacteriia</taxon>
        <taxon>Flavobacteriales</taxon>
        <taxon>Flavobacteriaceae</taxon>
        <taxon>Flavobacterium</taxon>
    </lineage>
</organism>
<reference evidence="2 3" key="1">
    <citation type="submission" date="2017-09" db="EMBL/GenBank/DDBJ databases">
        <title>Whole genomes of Flavobacteriaceae.</title>
        <authorList>
            <person name="Stine C."/>
            <person name="Li C."/>
            <person name="Tadesse D."/>
        </authorList>
    </citation>
    <scope>NUCLEOTIDE SEQUENCE [LARGE SCALE GENOMIC DNA]</scope>
    <source>
        <strain evidence="2 3">ATCC 35036</strain>
    </source>
</reference>
<evidence type="ECO:0000313" key="2">
    <source>
        <dbReference type="EMBL" id="PDS22078.1"/>
    </source>
</evidence>
<proteinExistence type="predicted"/>
<sequence length="104" mass="12099">MYKKINKYDHPPSSIKPKKSVCGNEKIRTPPLSKFRTLTKVLETTFQVTFSRKVFTQPPLSKFGTLTKVLETTFSSCVFKKSAHPTPFVKVWYFDKGFRSKFRT</sequence>
<gene>
    <name evidence="2" type="ORF">B0A77_14365</name>
</gene>
<dbReference type="AlphaFoldDB" id="A0A2H3K8Q4"/>
<comment type="caution">
    <text evidence="2">The sequence shown here is derived from an EMBL/GenBank/DDBJ whole genome shotgun (WGS) entry which is preliminary data.</text>
</comment>
<accession>A0A2H3K8Q4</accession>
<evidence type="ECO:0000256" key="1">
    <source>
        <dbReference type="SAM" id="MobiDB-lite"/>
    </source>
</evidence>
<dbReference type="EMBL" id="PCMW01000117">
    <property type="protein sequence ID" value="PDS22078.1"/>
    <property type="molecule type" value="Genomic_DNA"/>
</dbReference>
<feature type="region of interest" description="Disordered" evidence="1">
    <location>
        <begin position="1"/>
        <end position="21"/>
    </location>
</feature>
<name>A0A2H3K8Q4_9FLAO</name>
<dbReference type="Proteomes" id="UP000220828">
    <property type="component" value="Unassembled WGS sequence"/>
</dbReference>